<dbReference type="Gene3D" id="3.40.1160.10">
    <property type="entry name" value="Acetylglutamate kinase-like"/>
    <property type="match status" value="1"/>
</dbReference>
<dbReference type="InterPro" id="IPR001048">
    <property type="entry name" value="Asp/Glu/Uridylate_kinase"/>
</dbReference>
<dbReference type="SUPFAM" id="SSF53633">
    <property type="entry name" value="Carbamate kinase-like"/>
    <property type="match status" value="1"/>
</dbReference>
<keyword evidence="3" id="KW-0418">Kinase</keyword>
<dbReference type="GO" id="GO:0004349">
    <property type="term" value="F:glutamate 5-kinase activity"/>
    <property type="evidence" value="ECO:0007669"/>
    <property type="project" value="UniProtKB-EC"/>
</dbReference>
<dbReference type="GO" id="GO:0005524">
    <property type="term" value="F:ATP binding"/>
    <property type="evidence" value="ECO:0007669"/>
    <property type="project" value="UniProtKB-KW"/>
</dbReference>
<dbReference type="GO" id="GO:0005829">
    <property type="term" value="C:cytosol"/>
    <property type="evidence" value="ECO:0007669"/>
    <property type="project" value="TreeGrafter"/>
</dbReference>
<reference evidence="6 7" key="2">
    <citation type="journal article" date="2010" name="Stand. Genomic Sci.">
        <title>Complete genome sequence of Sebaldella termitidis type strain (NCTC 11300).</title>
        <authorList>
            <person name="Harmon-Smith M."/>
            <person name="Celia L."/>
            <person name="Chertkov O."/>
            <person name="Lapidus A."/>
            <person name="Copeland A."/>
            <person name="Glavina Del Rio T."/>
            <person name="Nolan M."/>
            <person name="Lucas S."/>
            <person name="Tice H."/>
            <person name="Cheng J.F."/>
            <person name="Han C."/>
            <person name="Detter J.C."/>
            <person name="Bruce D."/>
            <person name="Goodwin L."/>
            <person name="Pitluck S."/>
            <person name="Pati A."/>
            <person name="Liolios K."/>
            <person name="Ivanova N."/>
            <person name="Mavromatis K."/>
            <person name="Mikhailova N."/>
            <person name="Chen A."/>
            <person name="Palaniappan K."/>
            <person name="Land M."/>
            <person name="Hauser L."/>
            <person name="Chang Y.J."/>
            <person name="Jeffries C.D."/>
            <person name="Brettin T."/>
            <person name="Goker M."/>
            <person name="Beck B."/>
            <person name="Bristow J."/>
            <person name="Eisen J.A."/>
            <person name="Markowitz V."/>
            <person name="Hugenholtz P."/>
            <person name="Kyrpides N.C."/>
            <person name="Klenk H.P."/>
            <person name="Chen F."/>
        </authorList>
    </citation>
    <scope>NUCLEOTIDE SEQUENCE [LARGE SCALE GENOMIC DNA]</scope>
    <source>
        <strain evidence="7">ATCC 33386 / NCTC 11300</strain>
    </source>
</reference>
<name>D1ANS2_SEBTE</name>
<dbReference type="PANTHER" id="PTHR43654:SF1">
    <property type="entry name" value="ISOPENTENYL PHOSPHATE KINASE"/>
    <property type="match status" value="1"/>
</dbReference>
<evidence type="ECO:0000256" key="2">
    <source>
        <dbReference type="ARBA" id="ARBA00022741"/>
    </source>
</evidence>
<evidence type="ECO:0000313" key="6">
    <source>
        <dbReference type="EMBL" id="ACZ09876.1"/>
    </source>
</evidence>
<accession>D1ANS2</accession>
<dbReference type="PRINTS" id="PR00474">
    <property type="entry name" value="GLU5KINASE"/>
</dbReference>
<dbReference type="Pfam" id="PF00696">
    <property type="entry name" value="AA_kinase"/>
    <property type="match status" value="1"/>
</dbReference>
<dbReference type="EC" id="2.7.2.11" evidence="6"/>
<keyword evidence="7" id="KW-1185">Reference proteome</keyword>
<dbReference type="InterPro" id="IPR036393">
    <property type="entry name" value="AceGlu_kinase-like_sf"/>
</dbReference>
<reference evidence="7" key="1">
    <citation type="submission" date="2009-09" db="EMBL/GenBank/DDBJ databases">
        <title>The complete chromosome of Sebaldella termitidis ATCC 33386.</title>
        <authorList>
            <consortium name="US DOE Joint Genome Institute (JGI-PGF)"/>
            <person name="Lucas S."/>
            <person name="Copeland A."/>
            <person name="Lapidus A."/>
            <person name="Glavina del Rio T."/>
            <person name="Dalin E."/>
            <person name="Tice H."/>
            <person name="Bruce D."/>
            <person name="Goodwin L."/>
            <person name="Pitluck S."/>
            <person name="Kyrpides N."/>
            <person name="Mavromatis K."/>
            <person name="Ivanova N."/>
            <person name="Mikhailova N."/>
            <person name="Sims D."/>
            <person name="Meincke L."/>
            <person name="Brettin T."/>
            <person name="Detter J.C."/>
            <person name="Han C."/>
            <person name="Larimer F."/>
            <person name="Land M."/>
            <person name="Hauser L."/>
            <person name="Markowitz V."/>
            <person name="Cheng J.F."/>
            <person name="Hugenholtz P."/>
            <person name="Woyke T."/>
            <person name="Wu D."/>
            <person name="Eisen J.A."/>
        </authorList>
    </citation>
    <scope>NUCLEOTIDE SEQUENCE [LARGE SCALE GENOMIC DNA]</scope>
    <source>
        <strain evidence="7">ATCC 33386 / NCTC 11300</strain>
    </source>
</reference>
<dbReference type="AlphaFoldDB" id="D1ANS2"/>
<dbReference type="PANTHER" id="PTHR43654">
    <property type="entry name" value="GLUTAMATE 5-KINASE"/>
    <property type="match status" value="1"/>
</dbReference>
<sequence length="248" mass="27872">MKQYKNRMVIKIEGTSFIGKQKNGSVFFEELVSILADIQNMGYELILIPSGALTAGMDTLSMKTRPENIRQKQMAAVVGQCSMLDLYDSFFNDYNKVIAQILLNAEDIKSAEKKKNLSDTINTLLEMGIIPIVNTNSIAGCIEPRTKELLFEDDDMLAVVIAALCKTHKLIVLSDEFFPYKKIFQNINIRELSFTAKTSSGKKYQSLKNEKQEFRKKMSALKAAESCGVETTILNIGNLLSLYEVIKN</sequence>
<keyword evidence="1 6" id="KW-0808">Transferase</keyword>
<gene>
    <name evidence="6" type="ordered locus">Sterm_3034</name>
</gene>
<protein>
    <submittedName>
        <fullName evidence="6">Glutamate 5-kinase</fullName>
        <ecNumber evidence="6">2.7.2.11</ecNumber>
    </submittedName>
</protein>
<dbReference type="Proteomes" id="UP000000845">
    <property type="component" value="Chromosome"/>
</dbReference>
<dbReference type="KEGG" id="str:Sterm_3034"/>
<feature type="domain" description="Aspartate/glutamate/uridylate kinase" evidence="5">
    <location>
        <begin position="6"/>
        <end position="175"/>
    </location>
</feature>
<evidence type="ECO:0000256" key="4">
    <source>
        <dbReference type="ARBA" id="ARBA00022840"/>
    </source>
</evidence>
<dbReference type="EMBL" id="CP001739">
    <property type="protein sequence ID" value="ACZ09876.1"/>
    <property type="molecule type" value="Genomic_DNA"/>
</dbReference>
<evidence type="ECO:0000313" key="7">
    <source>
        <dbReference type="Proteomes" id="UP000000845"/>
    </source>
</evidence>
<evidence type="ECO:0000259" key="5">
    <source>
        <dbReference type="Pfam" id="PF00696"/>
    </source>
</evidence>
<dbReference type="STRING" id="526218.Sterm_3034"/>
<dbReference type="HOGENOM" id="CLU_025400_0_2_0"/>
<keyword evidence="2" id="KW-0547">Nucleotide-binding</keyword>
<evidence type="ECO:0000256" key="3">
    <source>
        <dbReference type="ARBA" id="ARBA00022777"/>
    </source>
</evidence>
<dbReference type="RefSeq" id="WP_012862458.1">
    <property type="nucleotide sequence ID" value="NC_013517.1"/>
</dbReference>
<keyword evidence="4" id="KW-0067">ATP-binding</keyword>
<proteinExistence type="predicted"/>
<evidence type="ECO:0000256" key="1">
    <source>
        <dbReference type="ARBA" id="ARBA00022679"/>
    </source>
</evidence>
<dbReference type="InterPro" id="IPR001057">
    <property type="entry name" value="Glu/AcGlu_kinase"/>
</dbReference>
<dbReference type="eggNOG" id="COG0263">
    <property type="taxonomic scope" value="Bacteria"/>
</dbReference>
<organism evidence="6 7">
    <name type="scientific">Sebaldella termitidis (strain ATCC 33386 / NCTC 11300)</name>
    <dbReference type="NCBI Taxonomy" id="526218"/>
    <lineage>
        <taxon>Bacteria</taxon>
        <taxon>Fusobacteriati</taxon>
        <taxon>Fusobacteriota</taxon>
        <taxon>Fusobacteriia</taxon>
        <taxon>Fusobacteriales</taxon>
        <taxon>Leptotrichiaceae</taxon>
        <taxon>Sebaldella</taxon>
    </lineage>
</organism>